<proteinExistence type="predicted"/>
<dbReference type="AlphaFoldDB" id="A0A182F636"/>
<dbReference type="VEuPathDB" id="VectorBase:AALB001935"/>
<evidence type="ECO:0000313" key="2">
    <source>
        <dbReference type="EnsemblMetazoa" id="AALB001935-PA"/>
    </source>
</evidence>
<reference evidence="2" key="2">
    <citation type="submission" date="2022-08" db="UniProtKB">
        <authorList>
            <consortium name="EnsemblMetazoa"/>
        </authorList>
    </citation>
    <scope>IDENTIFICATION</scope>
    <source>
        <strain evidence="2">STECLA/ALBI9_A</strain>
    </source>
</reference>
<keyword evidence="3" id="KW-1185">Reference proteome</keyword>
<dbReference type="Proteomes" id="UP000069272">
    <property type="component" value="Chromosome 2L"/>
</dbReference>
<sequence length="129" mass="14347">PLCTGDVYRNRSSCWVSREKLSASPPAPKNAWTIVGSSVFSKSPAMVSVRYARAGRRTRNRTTNSRNIRPADSVEGRVVKSGHETSRKASCYRRHRARQERGKNGAMLGTKINDKSMTFRGGNPQSGHR</sequence>
<protein>
    <submittedName>
        <fullName evidence="2">Uncharacterized protein</fullName>
    </submittedName>
</protein>
<evidence type="ECO:0000256" key="1">
    <source>
        <dbReference type="SAM" id="MobiDB-lite"/>
    </source>
</evidence>
<accession>A0A182F636</accession>
<name>A0A182F636_ANOAL</name>
<feature type="region of interest" description="Disordered" evidence="1">
    <location>
        <begin position="55"/>
        <end position="108"/>
    </location>
</feature>
<evidence type="ECO:0000313" key="3">
    <source>
        <dbReference type="Proteomes" id="UP000069272"/>
    </source>
</evidence>
<reference evidence="2 3" key="1">
    <citation type="journal article" date="2017" name="G3 (Bethesda)">
        <title>The Physical Genome Mapping of Anopheles albimanus Corrected Scaffold Misassemblies and Identified Interarm Rearrangements in Genus Anopheles.</title>
        <authorList>
            <person name="Artemov G.N."/>
            <person name="Peery A.N."/>
            <person name="Jiang X."/>
            <person name="Tu Z."/>
            <person name="Stegniy V.N."/>
            <person name="Sharakhova M.V."/>
            <person name="Sharakhov I.V."/>
        </authorList>
    </citation>
    <scope>NUCLEOTIDE SEQUENCE [LARGE SCALE GENOMIC DNA]</scope>
    <source>
        <strain evidence="2 3">ALBI9_A</strain>
    </source>
</reference>
<dbReference type="EnsemblMetazoa" id="AALB001935-RA">
    <property type="protein sequence ID" value="AALB001935-PA"/>
    <property type="gene ID" value="AALB001935"/>
</dbReference>
<organism evidence="2 3">
    <name type="scientific">Anopheles albimanus</name>
    <name type="common">New world malaria mosquito</name>
    <dbReference type="NCBI Taxonomy" id="7167"/>
    <lineage>
        <taxon>Eukaryota</taxon>
        <taxon>Metazoa</taxon>
        <taxon>Ecdysozoa</taxon>
        <taxon>Arthropoda</taxon>
        <taxon>Hexapoda</taxon>
        <taxon>Insecta</taxon>
        <taxon>Pterygota</taxon>
        <taxon>Neoptera</taxon>
        <taxon>Endopterygota</taxon>
        <taxon>Diptera</taxon>
        <taxon>Nematocera</taxon>
        <taxon>Culicoidea</taxon>
        <taxon>Culicidae</taxon>
        <taxon>Anophelinae</taxon>
        <taxon>Anopheles</taxon>
    </lineage>
</organism>
<feature type="compositionally biased region" description="Basic and acidic residues" evidence="1">
    <location>
        <begin position="72"/>
        <end position="87"/>
    </location>
</feature>